<evidence type="ECO:0000259" key="1">
    <source>
        <dbReference type="Pfam" id="PF01814"/>
    </source>
</evidence>
<evidence type="ECO:0000313" key="3">
    <source>
        <dbReference type="Proteomes" id="UP000223749"/>
    </source>
</evidence>
<dbReference type="KEGG" id="pgs:CPT03_12090"/>
<dbReference type="Pfam" id="PF01814">
    <property type="entry name" value="Hemerythrin"/>
    <property type="match status" value="1"/>
</dbReference>
<gene>
    <name evidence="2" type="ORF">CPT03_12090</name>
</gene>
<dbReference type="AlphaFoldDB" id="A0A2D1U6E4"/>
<dbReference type="Proteomes" id="UP000223749">
    <property type="component" value="Chromosome"/>
</dbReference>
<dbReference type="Gene3D" id="1.20.120.520">
    <property type="entry name" value="nmb1532 protein domain like"/>
    <property type="match status" value="1"/>
</dbReference>
<proteinExistence type="predicted"/>
<reference evidence="2 3" key="1">
    <citation type="submission" date="2017-10" db="EMBL/GenBank/DDBJ databases">
        <title>Whole genome of Pedobacter ginsengisoli T01R-27 isolated from tomato rhizosphere.</title>
        <authorList>
            <person name="Weon H.-Y."/>
            <person name="Lee S.A."/>
            <person name="Sang M.K."/>
            <person name="Song J."/>
        </authorList>
    </citation>
    <scope>NUCLEOTIDE SEQUENCE [LARGE SCALE GENOMIC DNA]</scope>
    <source>
        <strain evidence="2 3">T01R-27</strain>
    </source>
</reference>
<dbReference type="EMBL" id="CP024091">
    <property type="protein sequence ID" value="ATP57157.1"/>
    <property type="molecule type" value="Genomic_DNA"/>
</dbReference>
<organism evidence="2 3">
    <name type="scientific">Pedobacter ginsengisoli</name>
    <dbReference type="NCBI Taxonomy" id="363852"/>
    <lineage>
        <taxon>Bacteria</taxon>
        <taxon>Pseudomonadati</taxon>
        <taxon>Bacteroidota</taxon>
        <taxon>Sphingobacteriia</taxon>
        <taxon>Sphingobacteriales</taxon>
        <taxon>Sphingobacteriaceae</taxon>
        <taxon>Pedobacter</taxon>
    </lineage>
</organism>
<dbReference type="RefSeq" id="WP_099439085.1">
    <property type="nucleotide sequence ID" value="NZ_CP024091.1"/>
</dbReference>
<feature type="domain" description="Hemerythrin-like" evidence="1">
    <location>
        <begin position="8"/>
        <end position="141"/>
    </location>
</feature>
<protein>
    <recommendedName>
        <fullName evidence="1">Hemerythrin-like domain-containing protein</fullName>
    </recommendedName>
</protein>
<evidence type="ECO:0000313" key="2">
    <source>
        <dbReference type="EMBL" id="ATP57157.1"/>
    </source>
</evidence>
<sequence>MEEIRFNLFKSVHKGLRALLADTLLQLQQTDFLITQQADKGIERIKLVLLQLHRHTKWEEDYIFPQLGNQSQSMSSFFTNQHYHTDSLTLELDILICGFEEAKSGPEKELLGDKLLNSFVEFTAYNFNHMNMEEQLINPLLWNNHSDSELRALQLLHMDQSTSKSEDVLVQWMLIHNTNREMSGWLNSMNQNRTSTQFNLVYDLAQKVLAPERLESINLYIYGNEN</sequence>
<dbReference type="InterPro" id="IPR012312">
    <property type="entry name" value="Hemerythrin-like"/>
</dbReference>
<dbReference type="OrthoDB" id="5654170at2"/>
<keyword evidence="3" id="KW-1185">Reference proteome</keyword>
<accession>A0A2D1U6E4</accession>
<name>A0A2D1U6E4_9SPHI</name>